<accession>A0A518FXA0</accession>
<evidence type="ECO:0000313" key="2">
    <source>
        <dbReference type="EMBL" id="QDV20931.1"/>
    </source>
</evidence>
<dbReference type="InterPro" id="IPR012902">
    <property type="entry name" value="N_methyl_site"/>
</dbReference>
<reference evidence="2 3" key="1">
    <citation type="submission" date="2019-02" db="EMBL/GenBank/DDBJ databases">
        <title>Deep-cultivation of Planctomycetes and their phenomic and genomic characterization uncovers novel biology.</title>
        <authorList>
            <person name="Wiegand S."/>
            <person name="Jogler M."/>
            <person name="Boedeker C."/>
            <person name="Pinto D."/>
            <person name="Vollmers J."/>
            <person name="Rivas-Marin E."/>
            <person name="Kohn T."/>
            <person name="Peeters S.H."/>
            <person name="Heuer A."/>
            <person name="Rast P."/>
            <person name="Oberbeckmann S."/>
            <person name="Bunk B."/>
            <person name="Jeske O."/>
            <person name="Meyerdierks A."/>
            <person name="Storesund J.E."/>
            <person name="Kallscheuer N."/>
            <person name="Luecker S."/>
            <person name="Lage O.M."/>
            <person name="Pohl T."/>
            <person name="Merkel B.J."/>
            <person name="Hornburger P."/>
            <person name="Mueller R.-W."/>
            <person name="Bruemmer F."/>
            <person name="Labrenz M."/>
            <person name="Spormann A.M."/>
            <person name="Op den Camp H."/>
            <person name="Overmann J."/>
            <person name="Amann R."/>
            <person name="Jetten M.S.M."/>
            <person name="Mascher T."/>
            <person name="Medema M.H."/>
            <person name="Devos D.P."/>
            <person name="Kaster A.-K."/>
            <person name="Ovreas L."/>
            <person name="Rohde M."/>
            <person name="Galperin M.Y."/>
            <person name="Jogler C."/>
        </authorList>
    </citation>
    <scope>NUCLEOTIDE SEQUENCE [LARGE SCALE GENOMIC DNA]</scope>
    <source>
        <strain evidence="2 3">Pan153</strain>
    </source>
</reference>
<feature type="transmembrane region" description="Helical" evidence="1">
    <location>
        <begin position="21"/>
        <end position="48"/>
    </location>
</feature>
<dbReference type="AlphaFoldDB" id="A0A518FXA0"/>
<keyword evidence="1" id="KW-1133">Transmembrane helix</keyword>
<dbReference type="Pfam" id="PF07963">
    <property type="entry name" value="N_methyl"/>
    <property type="match status" value="1"/>
</dbReference>
<sequence>MRNQPSTDNLCHKPRQTQPRLLSARAGFTLVELLVSVALVLLMMVLFAEIFQIASGSITNQRGISENDQRARMLTTLIQSDLNKRTFQNIIPFDPSEYVPGIKLSDFTDRRGYLMISENDPNDDTDDLIQFTVDANITSKMLDTTPYYGKATVLGDTITTAGKRPELIHPNQPETDDAKILADKTSVSPFAEVCYFMRGGNLYRRTLLIRKPLDLETTTSSQPLAAQDPAYGTSTSGLEFFDPANGLYSGNFWNDFDFSAYRTVSDPYAHFHDVKSLDNTTLQQPYFSLGRTRYRFGFNHVTGRPREYVNDADGKGQFIGRFTHQETSDPDFLYPQAASTASGGNPMNPSGTPSLVFDRNTNVVSQYQSGLRRSEDLVLSNVVSFDIKLFDDAAGQFVDIGSSVAGDFASSATPAYKNNNTSPSGALPDFATNIYDTWHLRYDYDNADGDGLDTTGVDGPPFRPVDGSGNLRPLKAIQITIRYIDVTSQKLRQMTIVHPLLNLLAE</sequence>
<keyword evidence="1" id="KW-0812">Transmembrane</keyword>
<dbReference type="EMBL" id="CP036317">
    <property type="protein sequence ID" value="QDV20931.1"/>
    <property type="molecule type" value="Genomic_DNA"/>
</dbReference>
<dbReference type="Proteomes" id="UP000320839">
    <property type="component" value="Chromosome"/>
</dbReference>
<keyword evidence="1" id="KW-0472">Membrane</keyword>
<dbReference type="RefSeq" id="WP_145459501.1">
    <property type="nucleotide sequence ID" value="NZ_CP036317.1"/>
</dbReference>
<name>A0A518FXA0_9PLAN</name>
<dbReference type="NCBIfam" id="TIGR02532">
    <property type="entry name" value="IV_pilin_GFxxxE"/>
    <property type="match status" value="1"/>
</dbReference>
<dbReference type="PROSITE" id="PS00409">
    <property type="entry name" value="PROKAR_NTER_METHYL"/>
    <property type="match status" value="1"/>
</dbReference>
<protein>
    <submittedName>
        <fullName evidence="2">Uncharacterized protein</fullName>
    </submittedName>
</protein>
<evidence type="ECO:0000313" key="3">
    <source>
        <dbReference type="Proteomes" id="UP000320839"/>
    </source>
</evidence>
<organism evidence="2 3">
    <name type="scientific">Gimesia panareensis</name>
    <dbReference type="NCBI Taxonomy" id="2527978"/>
    <lineage>
        <taxon>Bacteria</taxon>
        <taxon>Pseudomonadati</taxon>
        <taxon>Planctomycetota</taxon>
        <taxon>Planctomycetia</taxon>
        <taxon>Planctomycetales</taxon>
        <taxon>Planctomycetaceae</taxon>
        <taxon>Gimesia</taxon>
    </lineage>
</organism>
<dbReference type="OrthoDB" id="231157at2"/>
<evidence type="ECO:0000256" key="1">
    <source>
        <dbReference type="SAM" id="Phobius"/>
    </source>
</evidence>
<gene>
    <name evidence="2" type="ORF">Pan153_56110</name>
</gene>
<proteinExistence type="predicted"/>